<accession>U4TQP7</accession>
<feature type="chain" id="PRO_5038696817" evidence="1">
    <location>
        <begin position="19"/>
        <end position="102"/>
    </location>
</feature>
<dbReference type="Proteomes" id="UP000030647">
    <property type="component" value="Unassembled WGS sequence"/>
</dbReference>
<protein>
    <submittedName>
        <fullName evidence="2">Uncharacterized protein</fullName>
    </submittedName>
</protein>
<dbReference type="HOGENOM" id="CLU_2273816_0_0_9"/>
<dbReference type="AlphaFoldDB" id="U4TQP7"/>
<evidence type="ECO:0000256" key="1">
    <source>
        <dbReference type="SAM" id="SignalP"/>
    </source>
</evidence>
<keyword evidence="3" id="KW-1185">Reference proteome</keyword>
<evidence type="ECO:0000313" key="2">
    <source>
        <dbReference type="EMBL" id="ERL64233.1"/>
    </source>
</evidence>
<evidence type="ECO:0000313" key="3">
    <source>
        <dbReference type="Proteomes" id="UP000030647"/>
    </source>
</evidence>
<sequence>MKGLLTALVAVSVLSIGAFEGAYNSPKAEAATTTLTSDGTFTFSLFSTSYPDSFVLHNVPYNGAQYTVMGTLYSVQKVPGGYMGAYRGPGYKNSIASNQARE</sequence>
<feature type="signal peptide" evidence="1">
    <location>
        <begin position="1"/>
        <end position="18"/>
    </location>
</feature>
<gene>
    <name evidence="2" type="ORF">L248_1511</name>
</gene>
<reference evidence="3" key="1">
    <citation type="journal article" date="2013" name="Genome Announc.">
        <title>Whole-Genome Sequencing of Lactobacillus shenzhenensis Strain LY-73T.</title>
        <authorList>
            <person name="Lin Z."/>
            <person name="Liu Z."/>
            <person name="Yang R."/>
            <person name="Zou Y."/>
            <person name="Wan D."/>
            <person name="Chen J."/>
            <person name="Guo M."/>
            <person name="Zhao J."/>
            <person name="Fang C."/>
            <person name="Yang R."/>
            <person name="Liu F."/>
        </authorList>
    </citation>
    <scope>NUCLEOTIDE SEQUENCE [LARGE SCALE GENOMIC DNA]</scope>
    <source>
        <strain evidence="3">LY-73</strain>
    </source>
</reference>
<organism evidence="2 3">
    <name type="scientific">Schleiferilactobacillus shenzhenensis LY-73</name>
    <dbReference type="NCBI Taxonomy" id="1231336"/>
    <lineage>
        <taxon>Bacteria</taxon>
        <taxon>Bacillati</taxon>
        <taxon>Bacillota</taxon>
        <taxon>Bacilli</taxon>
        <taxon>Lactobacillales</taxon>
        <taxon>Lactobacillaceae</taxon>
        <taxon>Schleiferilactobacillus</taxon>
    </lineage>
</organism>
<proteinExistence type="predicted"/>
<dbReference type="EMBL" id="KI271602">
    <property type="protein sequence ID" value="ERL64233.1"/>
    <property type="molecule type" value="Genomic_DNA"/>
</dbReference>
<name>U4TQP7_9LACO</name>
<dbReference type="RefSeq" id="WP_022530524.1">
    <property type="nucleotide sequence ID" value="NZ_KI271602.1"/>
</dbReference>
<keyword evidence="1" id="KW-0732">Signal</keyword>